<feature type="region of interest" description="Disordered" evidence="1">
    <location>
        <begin position="290"/>
        <end position="314"/>
    </location>
</feature>
<sequence>MLKADDGPKVPFGGSYTPSDVQRQAVSAVTTAGELAEHLRQLVVATLEDVERAHLPDWRIPRFFAGHQVAADVRADVCFTLHHLARAGVGEVAGRPLDQILIGLLGDIDGAGTHTFFSYRIAETLLAHGRFDGSPLLRAMSDAQVAQVAQAVDSSDWLELLDAGVLPRNYAGVLARCELRRVHLGLVDDTARLDGLVERVRGVVGANPLGALDDSNDGIGRYDIYTADVWLFTEPLADRLGEVWERGMARALDLVLAVGDPHGTSVPWGRSTGDLSTALTLELAAFAMSRPESRSGRHNEHRARDPQDDPTGFGLTNPAVWLRRAVDATTTLLDGFDDGGLTTAHAYRAQDAYRGPERRLQLTFDLLGKIAWAAAALGDVDPDLTPASAREAYPPVDRLVAFETGRPAGVWAHRSAGAGFAVPFVGATRSHYLPALHRPGRWEVPVDRDLPTWTPLVIDRLKRFTAGGLPNSVEHRDGRVVARWESFIESGAGVEGEEATAPLAGSRTMDLSVEGRTIVLRDDLTFDRPPVAVGVMIPEVADVPLTVEWQVDRGEGQATTVPVDGVSEWRSSWSELAKVHQLDLTPARSLSYSVRVTPLIRAGSTAFGSHYHQALYPAMRDRVVERRSPVGWDAVDDPGFRSIDLLHLHWPEWTAFDDLDEHRRIVEALDDADIPIVWTAHNLTPHEKQPEIHDPIYQLWAGAVAGVIHHSAWGEARLRSRYDFGAGCVHRVIPHGHFGATWNATEPPDRAEAERRLGLSPAGLRIGIVGAPRAEKLVQQVLDGVAACSRDDVQLVCWSLRGDELVPDDPRIPIAEAYRNVDAAHYATRLVACDVLALVFDEAGDMLTTGAAGDSVGFGLPTLRSEWGYLTEHLGAAGLPVGQTSASIAAALDSLTDADVDRARRGALRRRKELDWSVLAPLTADLFDNVLRRGTTP</sequence>
<dbReference type="SUPFAM" id="SSF53756">
    <property type="entry name" value="UDP-Glycosyltransferase/glycogen phosphorylase"/>
    <property type="match status" value="1"/>
</dbReference>
<reference evidence="2 3" key="1">
    <citation type="journal article" date="2013" name="ISME J.">
        <title>Metabolic model for the filamentous 'Candidatus Microthrix parvicella' based on genomic and metagenomic analyses.</title>
        <authorList>
            <person name="Jon McIlroy S."/>
            <person name="Kristiansen R."/>
            <person name="Albertsen M."/>
            <person name="Michael Karst S."/>
            <person name="Rossetti S."/>
            <person name="Lund Nielsen J."/>
            <person name="Tandoi V."/>
            <person name="James Seviour R."/>
            <person name="Nielsen P.H."/>
        </authorList>
    </citation>
    <scope>NUCLEOTIDE SEQUENCE [LARGE SCALE GENOMIC DNA]</scope>
    <source>
        <strain evidence="2 3">RN1</strain>
    </source>
</reference>
<evidence type="ECO:0000313" key="2">
    <source>
        <dbReference type="EMBL" id="CCM64445.1"/>
    </source>
</evidence>
<keyword evidence="3" id="KW-1185">Reference proteome</keyword>
<feature type="compositionally biased region" description="Basic and acidic residues" evidence="1">
    <location>
        <begin position="291"/>
        <end position="307"/>
    </location>
</feature>
<protein>
    <submittedName>
        <fullName evidence="2">Uncharacterized protein</fullName>
    </submittedName>
</protein>
<dbReference type="Proteomes" id="UP000018291">
    <property type="component" value="Unassembled WGS sequence"/>
</dbReference>
<dbReference type="eggNOG" id="COG0438">
    <property type="taxonomic scope" value="Bacteria"/>
</dbReference>
<evidence type="ECO:0000256" key="1">
    <source>
        <dbReference type="SAM" id="MobiDB-lite"/>
    </source>
</evidence>
<accession>R4Z1A3</accession>
<dbReference type="STRING" id="1229780.BN381_40059"/>
<dbReference type="HOGENOM" id="CLU_312773_0_0_11"/>
<dbReference type="AlphaFoldDB" id="R4Z1A3"/>
<gene>
    <name evidence="2" type="ORF">BN381_40059</name>
</gene>
<proteinExistence type="predicted"/>
<organism evidence="2 3">
    <name type="scientific">Candidatus Neomicrothrix parvicella RN1</name>
    <dbReference type="NCBI Taxonomy" id="1229780"/>
    <lineage>
        <taxon>Bacteria</taxon>
        <taxon>Bacillati</taxon>
        <taxon>Actinomycetota</taxon>
        <taxon>Acidimicrobiia</taxon>
        <taxon>Acidimicrobiales</taxon>
        <taxon>Microthrixaceae</taxon>
        <taxon>Candidatus Neomicrothrix</taxon>
    </lineage>
</organism>
<evidence type="ECO:0000313" key="3">
    <source>
        <dbReference type="Proteomes" id="UP000018291"/>
    </source>
</evidence>
<comment type="caution">
    <text evidence="2">The sequence shown here is derived from an EMBL/GenBank/DDBJ whole genome shotgun (WGS) entry which is preliminary data.</text>
</comment>
<dbReference type="EMBL" id="CANL01000034">
    <property type="protein sequence ID" value="CCM64445.1"/>
    <property type="molecule type" value="Genomic_DNA"/>
</dbReference>
<name>R4Z1A3_9ACTN</name>